<keyword evidence="1" id="KW-0812">Transmembrane</keyword>
<keyword evidence="1" id="KW-1133">Transmembrane helix</keyword>
<reference evidence="2 3" key="1">
    <citation type="submission" date="2018-06" db="EMBL/GenBank/DDBJ databases">
        <title>A transcriptomic atlas of mushroom development highlights an independent origin of complex multicellularity.</title>
        <authorList>
            <consortium name="DOE Joint Genome Institute"/>
            <person name="Krizsan K."/>
            <person name="Almasi E."/>
            <person name="Merenyi Z."/>
            <person name="Sahu N."/>
            <person name="Viragh M."/>
            <person name="Koszo T."/>
            <person name="Mondo S."/>
            <person name="Kiss B."/>
            <person name="Balint B."/>
            <person name="Kues U."/>
            <person name="Barry K."/>
            <person name="Hegedus J.C."/>
            <person name="Henrissat B."/>
            <person name="Johnson J."/>
            <person name="Lipzen A."/>
            <person name="Ohm R."/>
            <person name="Nagy I."/>
            <person name="Pangilinan J."/>
            <person name="Yan J."/>
            <person name="Xiong Y."/>
            <person name="Grigoriev I.V."/>
            <person name="Hibbett D.S."/>
            <person name="Nagy L.G."/>
        </authorList>
    </citation>
    <scope>NUCLEOTIDE SEQUENCE [LARGE SCALE GENOMIC DNA]</scope>
    <source>
        <strain evidence="2 3">SZMC22713</strain>
    </source>
</reference>
<name>A0A4Y7QNK1_9AGAM</name>
<evidence type="ECO:0000256" key="1">
    <source>
        <dbReference type="SAM" id="Phobius"/>
    </source>
</evidence>
<feature type="transmembrane region" description="Helical" evidence="1">
    <location>
        <begin position="190"/>
        <end position="217"/>
    </location>
</feature>
<protein>
    <submittedName>
        <fullName evidence="2">Uncharacterized protein</fullName>
    </submittedName>
</protein>
<keyword evidence="1" id="KW-0472">Membrane</keyword>
<evidence type="ECO:0000313" key="2">
    <source>
        <dbReference type="EMBL" id="TDL28470.1"/>
    </source>
</evidence>
<dbReference type="Proteomes" id="UP000294933">
    <property type="component" value="Unassembled WGS sequence"/>
</dbReference>
<sequence length="230" mass="24103">MIAAASKAVKLYLAPVLAFTATLLSLLAFLAPSVLLHSQVSLISVGPSTEKSAPTILMGALGSCSRPNDKSPFKCTTPSLSPAYDLSALPSNTPHIISSPTSATPVFILISLIFTSTFLFMFTLFSLRSKLGSALSARLDSPFAHRAVAWLGLLGFMIGLTAFLVLRMWFGKSVDDFNVGISELGNAAPAIVASVGNGFKMIYAAYAFLAVPVVLSLSELHTKTGSKSAA</sequence>
<feature type="transmembrane region" description="Helical" evidence="1">
    <location>
        <begin position="148"/>
        <end position="170"/>
    </location>
</feature>
<dbReference type="AlphaFoldDB" id="A0A4Y7QNK1"/>
<evidence type="ECO:0000313" key="3">
    <source>
        <dbReference type="Proteomes" id="UP000294933"/>
    </source>
</evidence>
<dbReference type="OrthoDB" id="2575000at2759"/>
<feature type="transmembrane region" description="Helical" evidence="1">
    <location>
        <begin position="106"/>
        <end position="127"/>
    </location>
</feature>
<keyword evidence="3" id="KW-1185">Reference proteome</keyword>
<dbReference type="VEuPathDB" id="FungiDB:BD410DRAFT_780979"/>
<feature type="transmembrane region" description="Helical" evidence="1">
    <location>
        <begin position="12"/>
        <end position="31"/>
    </location>
</feature>
<gene>
    <name evidence="2" type="ORF">BD410DRAFT_780979</name>
</gene>
<accession>A0A4Y7QNK1</accession>
<organism evidence="2 3">
    <name type="scientific">Rickenella mellea</name>
    <dbReference type="NCBI Taxonomy" id="50990"/>
    <lineage>
        <taxon>Eukaryota</taxon>
        <taxon>Fungi</taxon>
        <taxon>Dikarya</taxon>
        <taxon>Basidiomycota</taxon>
        <taxon>Agaricomycotina</taxon>
        <taxon>Agaricomycetes</taxon>
        <taxon>Hymenochaetales</taxon>
        <taxon>Rickenellaceae</taxon>
        <taxon>Rickenella</taxon>
    </lineage>
</organism>
<dbReference type="EMBL" id="ML170157">
    <property type="protein sequence ID" value="TDL28470.1"/>
    <property type="molecule type" value="Genomic_DNA"/>
</dbReference>
<proteinExistence type="predicted"/>